<dbReference type="Pfam" id="PF02666">
    <property type="entry name" value="PS_Dcarbxylase"/>
    <property type="match status" value="1"/>
</dbReference>
<name>A0A8H4QY43_9AGAR</name>
<dbReference type="GO" id="GO:0004609">
    <property type="term" value="F:phosphatidylserine decarboxylase activity"/>
    <property type="evidence" value="ECO:0007669"/>
    <property type="project" value="InterPro"/>
</dbReference>
<keyword evidence="1" id="KW-0210">Decarboxylase</keyword>
<feature type="domain" description="L-tryptophan decarboxylase PsiD-like" evidence="3">
    <location>
        <begin position="53"/>
        <end position="188"/>
    </location>
</feature>
<evidence type="ECO:0000259" key="3">
    <source>
        <dbReference type="Pfam" id="PF12588"/>
    </source>
</evidence>
<evidence type="ECO:0000256" key="1">
    <source>
        <dbReference type="ARBA" id="ARBA00022793"/>
    </source>
</evidence>
<accession>A0A8H4QY43</accession>
<dbReference type="GO" id="GO:0005739">
    <property type="term" value="C:mitochondrion"/>
    <property type="evidence" value="ECO:0007669"/>
    <property type="project" value="TreeGrafter"/>
</dbReference>
<dbReference type="AlphaFoldDB" id="A0A8H4QY43"/>
<evidence type="ECO:0000313" key="5">
    <source>
        <dbReference type="Proteomes" id="UP000521872"/>
    </source>
</evidence>
<sequence length="432" mass="48642">MPHIQHGTYDCHAHVCQRVGGWMPKNQRVLEQWLDKKIKIAEHHQRTRTEYKHAVVGEFRALIENDPEIYMAFHQMFDEVPPKPPYNNDPTGKPQVRDYRLMLSLFDVILGEAPEYEDDDMVGFPINAILDWPMGTAAGYRAFVNPRVNAMFHKMFNVWTKFLVSPESRYVLTTEPGGWFSPAAQEAMPNFAETFVCDSSAPYWGFYSWDDFFTRRFRDGQRPVEHPDNNSVVNAPCESTIYKIAHNVKKHDAFWLKSEPYSLAHMFNNDPLYEQFVGGDIIQAFLSALNYHRWASPVNGKIVKTVNIPGTYYAESPAMGFAGETGPDPAAASLSQSFITSVATRALIFIEAANPKIGLMAFLAVGMAEVSTCEITVKPGDVVKKGEQLGMFHFGGSTHCLIFRPETKVQFSGDFPVGTPIKLNQAIATTPN</sequence>
<organism evidence="4 5">
    <name type="scientific">Agrocybe pediades</name>
    <dbReference type="NCBI Taxonomy" id="84607"/>
    <lineage>
        <taxon>Eukaryota</taxon>
        <taxon>Fungi</taxon>
        <taxon>Dikarya</taxon>
        <taxon>Basidiomycota</taxon>
        <taxon>Agaricomycotina</taxon>
        <taxon>Agaricomycetes</taxon>
        <taxon>Agaricomycetidae</taxon>
        <taxon>Agaricales</taxon>
        <taxon>Agaricineae</taxon>
        <taxon>Strophariaceae</taxon>
        <taxon>Agrocybe</taxon>
    </lineage>
</organism>
<gene>
    <name evidence="4" type="ORF">D9613_004889</name>
</gene>
<evidence type="ECO:0000256" key="2">
    <source>
        <dbReference type="ARBA" id="ARBA00023239"/>
    </source>
</evidence>
<dbReference type="Proteomes" id="UP000521872">
    <property type="component" value="Unassembled WGS sequence"/>
</dbReference>
<keyword evidence="5" id="KW-1185">Reference proteome</keyword>
<dbReference type="EMBL" id="JAACJL010000016">
    <property type="protein sequence ID" value="KAF4619321.1"/>
    <property type="molecule type" value="Genomic_DNA"/>
</dbReference>
<dbReference type="InterPro" id="IPR003817">
    <property type="entry name" value="PS_Dcarbxylase"/>
</dbReference>
<reference evidence="4 5" key="1">
    <citation type="submission" date="2019-12" db="EMBL/GenBank/DDBJ databases">
        <authorList>
            <person name="Floudas D."/>
            <person name="Bentzer J."/>
            <person name="Ahren D."/>
            <person name="Johansson T."/>
            <person name="Persson P."/>
            <person name="Tunlid A."/>
        </authorList>
    </citation>
    <scope>NUCLEOTIDE SEQUENCE [LARGE SCALE GENOMIC DNA]</scope>
    <source>
        <strain evidence="4 5">CBS 102.39</strain>
    </source>
</reference>
<dbReference type="Pfam" id="PF12588">
    <property type="entry name" value="PSDC"/>
    <property type="match status" value="1"/>
</dbReference>
<dbReference type="PANTHER" id="PTHR10067">
    <property type="entry name" value="PHOSPHATIDYLSERINE DECARBOXYLASE"/>
    <property type="match status" value="1"/>
</dbReference>
<evidence type="ECO:0000313" key="4">
    <source>
        <dbReference type="EMBL" id="KAF4619321.1"/>
    </source>
</evidence>
<comment type="caution">
    <text evidence="4">The sequence shown here is derived from an EMBL/GenBank/DDBJ whole genome shotgun (WGS) entry which is preliminary data.</text>
</comment>
<protein>
    <recommendedName>
        <fullName evidence="3">L-tryptophan decarboxylase PsiD-like domain-containing protein</fullName>
    </recommendedName>
</protein>
<dbReference type="InterPro" id="IPR022237">
    <property type="entry name" value="PsiD-like"/>
</dbReference>
<dbReference type="GO" id="GO:0006646">
    <property type="term" value="P:phosphatidylethanolamine biosynthetic process"/>
    <property type="evidence" value="ECO:0007669"/>
    <property type="project" value="TreeGrafter"/>
</dbReference>
<proteinExistence type="predicted"/>
<dbReference type="PANTHER" id="PTHR10067:SF9">
    <property type="entry name" value="PHOSPHATIDYLSERINE DECARBOXYLASE FAMILY PROTEIN (AFU_ORTHOLOGUE AFUA_7G01730)"/>
    <property type="match status" value="1"/>
</dbReference>
<keyword evidence="2" id="KW-0456">Lyase</keyword>